<feature type="domain" description="HMG box" evidence="5">
    <location>
        <begin position="10"/>
        <end position="77"/>
    </location>
</feature>
<keyword evidence="7" id="KW-1185">Reference proteome</keyword>
<name>A0A437ALV8_9MICR</name>
<dbReference type="InterPro" id="IPR051965">
    <property type="entry name" value="ChromReg_NeuronalGeneExpr"/>
</dbReference>
<feature type="domain" description="HMG box" evidence="5">
    <location>
        <begin position="92"/>
        <end position="158"/>
    </location>
</feature>
<evidence type="ECO:0000313" key="6">
    <source>
        <dbReference type="EMBL" id="RVD92190.1"/>
    </source>
</evidence>
<feature type="DNA-binding region" description="HMG box" evidence="3">
    <location>
        <begin position="10"/>
        <end position="77"/>
    </location>
</feature>
<evidence type="ECO:0000256" key="1">
    <source>
        <dbReference type="ARBA" id="ARBA00023125"/>
    </source>
</evidence>
<dbReference type="InterPro" id="IPR036910">
    <property type="entry name" value="HMG_box_dom_sf"/>
</dbReference>
<evidence type="ECO:0000256" key="3">
    <source>
        <dbReference type="PROSITE-ProRule" id="PRU00267"/>
    </source>
</evidence>
<dbReference type="STRING" id="291195.A0A437ALV8"/>
<evidence type="ECO:0000256" key="4">
    <source>
        <dbReference type="SAM" id="Coils"/>
    </source>
</evidence>
<accession>A0A437ALV8</accession>
<dbReference type="EMBL" id="RCSS01000284">
    <property type="protein sequence ID" value="RVD92190.1"/>
    <property type="molecule type" value="Genomic_DNA"/>
</dbReference>
<keyword evidence="4" id="KW-0175">Coiled coil</keyword>
<dbReference type="GO" id="GO:0010468">
    <property type="term" value="P:regulation of gene expression"/>
    <property type="evidence" value="ECO:0007669"/>
    <property type="project" value="TreeGrafter"/>
</dbReference>
<reference evidence="6 7" key="1">
    <citation type="submission" date="2018-10" db="EMBL/GenBank/DDBJ databases">
        <title>Draft genome sequence of the microsporidian Tubulinosema ratisbonensis.</title>
        <authorList>
            <person name="Polonais V."/>
            <person name="Peyretaillade E."/>
            <person name="Niehus S."/>
            <person name="Wawrzyniak I."/>
            <person name="Franchet A."/>
            <person name="Gaspin C."/>
            <person name="Reichstadt M."/>
            <person name="Belser C."/>
            <person name="Labadie K."/>
            <person name="Delbac F."/>
            <person name="Ferrandon D."/>
        </authorList>
    </citation>
    <scope>NUCLEOTIDE SEQUENCE [LARGE SCALE GENOMIC DNA]</scope>
    <source>
        <strain evidence="6 7">Franzen</strain>
    </source>
</reference>
<comment type="caution">
    <text evidence="6">The sequence shown here is derived from an EMBL/GenBank/DDBJ whole genome shotgun (WGS) entry which is preliminary data.</text>
</comment>
<feature type="coiled-coil region" evidence="4">
    <location>
        <begin position="130"/>
        <end position="157"/>
    </location>
</feature>
<dbReference type="PANTHER" id="PTHR46040:SF3">
    <property type="entry name" value="HIGH MOBILITY GROUP PROTEIN 2"/>
    <property type="match status" value="1"/>
</dbReference>
<dbReference type="SUPFAM" id="SSF47095">
    <property type="entry name" value="HMG-box"/>
    <property type="match status" value="2"/>
</dbReference>
<evidence type="ECO:0000313" key="7">
    <source>
        <dbReference type="Proteomes" id="UP000282876"/>
    </source>
</evidence>
<dbReference type="PANTHER" id="PTHR46040">
    <property type="entry name" value="HIGH MOBILITY GROUP PROTEIN 2"/>
    <property type="match status" value="1"/>
</dbReference>
<dbReference type="SMART" id="SM00398">
    <property type="entry name" value="HMG"/>
    <property type="match status" value="2"/>
</dbReference>
<evidence type="ECO:0000259" key="5">
    <source>
        <dbReference type="PROSITE" id="PS50118"/>
    </source>
</evidence>
<dbReference type="Pfam" id="PF00505">
    <property type="entry name" value="HMG_box"/>
    <property type="match status" value="1"/>
</dbReference>
<feature type="DNA-binding region" description="HMG box" evidence="3">
    <location>
        <begin position="92"/>
        <end position="158"/>
    </location>
</feature>
<evidence type="ECO:0000256" key="2">
    <source>
        <dbReference type="ARBA" id="ARBA00023242"/>
    </source>
</evidence>
<dbReference type="Proteomes" id="UP000282876">
    <property type="component" value="Unassembled WGS sequence"/>
</dbReference>
<dbReference type="Pfam" id="PF09011">
    <property type="entry name" value="HMG_box_2"/>
    <property type="match status" value="1"/>
</dbReference>
<dbReference type="GO" id="GO:0003677">
    <property type="term" value="F:DNA binding"/>
    <property type="evidence" value="ECO:0007669"/>
    <property type="project" value="UniProtKB-UniRule"/>
</dbReference>
<proteinExistence type="predicted"/>
<dbReference type="GO" id="GO:0005634">
    <property type="term" value="C:nucleus"/>
    <property type="evidence" value="ECO:0007669"/>
    <property type="project" value="UniProtKB-UniRule"/>
</dbReference>
<dbReference type="InterPro" id="IPR009071">
    <property type="entry name" value="HMG_box_dom"/>
</dbReference>
<organism evidence="6 7">
    <name type="scientific">Tubulinosema ratisbonensis</name>
    <dbReference type="NCBI Taxonomy" id="291195"/>
    <lineage>
        <taxon>Eukaryota</taxon>
        <taxon>Fungi</taxon>
        <taxon>Fungi incertae sedis</taxon>
        <taxon>Microsporidia</taxon>
        <taxon>Tubulinosematoidea</taxon>
        <taxon>Tubulinosematidae</taxon>
        <taxon>Tubulinosema</taxon>
    </lineage>
</organism>
<sequence>MKKNLTPNKPKRPVSGYIRFTSELRKQDPELKKMSVGEASNYFSKKWAELSQEEKQRLSDEYNEEMVSYNEAFAKYKLTDEYKSSLKKGKKEKKKVSPYNVFMAESYERKKKEGSCEFKEVAKEASQLWNKLSEEDKEKFKKKADEVNEARKEKENKI</sequence>
<dbReference type="AlphaFoldDB" id="A0A437ALV8"/>
<dbReference type="Gene3D" id="1.10.30.10">
    <property type="entry name" value="High mobility group box domain"/>
    <property type="match status" value="2"/>
</dbReference>
<dbReference type="OrthoDB" id="1919336at2759"/>
<keyword evidence="1 3" id="KW-0238">DNA-binding</keyword>
<dbReference type="VEuPathDB" id="MicrosporidiaDB:TUBRATIS_13190"/>
<keyword evidence="2 3" id="KW-0539">Nucleus</keyword>
<dbReference type="PROSITE" id="PS50118">
    <property type="entry name" value="HMG_BOX_2"/>
    <property type="match status" value="2"/>
</dbReference>
<protein>
    <submittedName>
        <fullName evidence="6">High mobility HMG1 High mobility superfamily protein</fullName>
    </submittedName>
</protein>
<gene>
    <name evidence="6" type="ORF">TUBRATIS_13190</name>
</gene>